<evidence type="ECO:0000256" key="1">
    <source>
        <dbReference type="ARBA" id="ARBA00005171"/>
    </source>
</evidence>
<dbReference type="FunFam" id="3.40.50.300:FF:000009">
    <property type="entry name" value="CTP synthase"/>
    <property type="match status" value="1"/>
</dbReference>
<evidence type="ECO:0000256" key="2">
    <source>
        <dbReference type="ARBA" id="ARBA00007533"/>
    </source>
</evidence>
<evidence type="ECO:0000313" key="14">
    <source>
        <dbReference type="EMBL" id="GFM33842.1"/>
    </source>
</evidence>
<feature type="binding site" evidence="11">
    <location>
        <position position="72"/>
    </location>
    <ligand>
        <name>Mg(2+)</name>
        <dbReference type="ChEBI" id="CHEBI:18420"/>
    </ligand>
</feature>
<keyword evidence="5 11" id="KW-0547">Nucleotide-binding</keyword>
<feature type="binding site" evidence="11">
    <location>
        <begin position="148"/>
        <end position="150"/>
    </location>
    <ligand>
        <name>CTP</name>
        <dbReference type="ChEBI" id="CHEBI:37563"/>
        <note>allosteric inhibitor</note>
    </ligand>
</feature>
<feature type="domain" description="CTP synthase N-terminal" evidence="13">
    <location>
        <begin position="4"/>
        <end position="266"/>
    </location>
</feature>
<comment type="catalytic activity">
    <reaction evidence="10 11">
        <text>UTP + L-glutamine + ATP + H2O = CTP + L-glutamate + ADP + phosphate + 2 H(+)</text>
        <dbReference type="Rhea" id="RHEA:26426"/>
        <dbReference type="ChEBI" id="CHEBI:15377"/>
        <dbReference type="ChEBI" id="CHEBI:15378"/>
        <dbReference type="ChEBI" id="CHEBI:29985"/>
        <dbReference type="ChEBI" id="CHEBI:30616"/>
        <dbReference type="ChEBI" id="CHEBI:37563"/>
        <dbReference type="ChEBI" id="CHEBI:43474"/>
        <dbReference type="ChEBI" id="CHEBI:46398"/>
        <dbReference type="ChEBI" id="CHEBI:58359"/>
        <dbReference type="ChEBI" id="CHEBI:456216"/>
        <dbReference type="EC" id="6.3.4.2"/>
    </reaction>
</comment>
<feature type="domain" description="Glutamine amidotransferase" evidence="12">
    <location>
        <begin position="303"/>
        <end position="537"/>
    </location>
</feature>
<feature type="active site" evidence="11">
    <location>
        <position position="520"/>
    </location>
</feature>
<dbReference type="InterPro" id="IPR027417">
    <property type="entry name" value="P-loop_NTPase"/>
</dbReference>
<dbReference type="GO" id="GO:0046872">
    <property type="term" value="F:metal ion binding"/>
    <property type="evidence" value="ECO:0007669"/>
    <property type="project" value="UniProtKB-KW"/>
</dbReference>
<dbReference type="RefSeq" id="WP_174405497.1">
    <property type="nucleotide sequence ID" value="NZ_BLVO01000013.1"/>
</dbReference>
<comment type="catalytic activity">
    <reaction evidence="11">
        <text>L-glutamine + H2O = L-glutamate + NH4(+)</text>
        <dbReference type="Rhea" id="RHEA:15889"/>
        <dbReference type="ChEBI" id="CHEBI:15377"/>
        <dbReference type="ChEBI" id="CHEBI:28938"/>
        <dbReference type="ChEBI" id="CHEBI:29985"/>
        <dbReference type="ChEBI" id="CHEBI:58359"/>
    </reaction>
</comment>
<feature type="active site" evidence="11">
    <location>
        <position position="518"/>
    </location>
</feature>
<dbReference type="FunFam" id="3.40.50.880:FF:000002">
    <property type="entry name" value="CTP synthase"/>
    <property type="match status" value="1"/>
</dbReference>
<comment type="function">
    <text evidence="11">Catalyzes the ATP-dependent amination of UTP to CTP with either L-glutamine or ammonia as the source of nitrogen. Regulates intracellular CTP levels through interactions with the four ribonucleotide triphosphates.</text>
</comment>
<dbReference type="PANTHER" id="PTHR11550:SF0">
    <property type="entry name" value="CTP SYNTHASE-RELATED"/>
    <property type="match status" value="1"/>
</dbReference>
<feature type="binding site" evidence="11">
    <location>
        <position position="14"/>
    </location>
    <ligand>
        <name>CTP</name>
        <dbReference type="ChEBI" id="CHEBI:37563"/>
        <note>allosteric inhibitor</note>
    </ligand>
</feature>
<dbReference type="InterPro" id="IPR017456">
    <property type="entry name" value="CTP_synthase_N"/>
</dbReference>
<reference evidence="14 15" key="1">
    <citation type="submission" date="2020-05" db="EMBL/GenBank/DDBJ databases">
        <title>Draft genome sequence of Desulfovibrio sp. strain HN2T.</title>
        <authorList>
            <person name="Ueno A."/>
            <person name="Tamazawa S."/>
            <person name="Tamamura S."/>
            <person name="Murakami T."/>
            <person name="Kiyama T."/>
            <person name="Inomata H."/>
            <person name="Amano Y."/>
            <person name="Miyakawa K."/>
            <person name="Tamaki H."/>
            <person name="Naganuma T."/>
            <person name="Kaneko K."/>
        </authorList>
    </citation>
    <scope>NUCLEOTIDE SEQUENCE [LARGE SCALE GENOMIC DNA]</scope>
    <source>
        <strain evidence="14 15">HN2</strain>
    </source>
</reference>
<feature type="binding site" evidence="11">
    <location>
        <position position="354"/>
    </location>
    <ligand>
        <name>L-glutamine</name>
        <dbReference type="ChEBI" id="CHEBI:58359"/>
    </ligand>
</feature>
<dbReference type="Proteomes" id="UP000503840">
    <property type="component" value="Unassembled WGS sequence"/>
</dbReference>
<dbReference type="Pfam" id="PF06418">
    <property type="entry name" value="CTP_synth_N"/>
    <property type="match status" value="1"/>
</dbReference>
<feature type="region of interest" description="Amidoligase domain" evidence="11">
    <location>
        <begin position="1"/>
        <end position="267"/>
    </location>
</feature>
<dbReference type="Gene3D" id="3.40.50.300">
    <property type="entry name" value="P-loop containing nucleotide triphosphate hydrolases"/>
    <property type="match status" value="1"/>
</dbReference>
<comment type="catalytic activity">
    <reaction evidence="11">
        <text>UTP + NH4(+) + ATP = CTP + ADP + phosphate + 2 H(+)</text>
        <dbReference type="Rhea" id="RHEA:16597"/>
        <dbReference type="ChEBI" id="CHEBI:15378"/>
        <dbReference type="ChEBI" id="CHEBI:28938"/>
        <dbReference type="ChEBI" id="CHEBI:30616"/>
        <dbReference type="ChEBI" id="CHEBI:37563"/>
        <dbReference type="ChEBI" id="CHEBI:43474"/>
        <dbReference type="ChEBI" id="CHEBI:46398"/>
        <dbReference type="ChEBI" id="CHEBI:456216"/>
    </reaction>
</comment>
<evidence type="ECO:0000259" key="13">
    <source>
        <dbReference type="Pfam" id="PF06418"/>
    </source>
</evidence>
<protein>
    <recommendedName>
        <fullName evidence="11">CTP synthase</fullName>
        <ecNumber evidence="11">6.3.4.2</ecNumber>
    </recommendedName>
    <alternativeName>
        <fullName evidence="11">Cytidine 5'-triphosphate synthase</fullName>
    </alternativeName>
    <alternativeName>
        <fullName evidence="11">Cytidine triphosphate synthetase</fullName>
        <shortName evidence="11">CTP synthetase</shortName>
        <shortName evidence="11">CTPS</shortName>
    </alternativeName>
    <alternativeName>
        <fullName evidence="11">UTP--ammonia ligase</fullName>
    </alternativeName>
</protein>
<dbReference type="InterPro" id="IPR004468">
    <property type="entry name" value="CTP_synthase"/>
</dbReference>
<keyword evidence="7 11" id="KW-0460">Magnesium</keyword>
<evidence type="ECO:0000256" key="3">
    <source>
        <dbReference type="ARBA" id="ARBA00022598"/>
    </source>
</evidence>
<feature type="binding site" evidence="11">
    <location>
        <position position="473"/>
    </location>
    <ligand>
        <name>L-glutamine</name>
        <dbReference type="ChEBI" id="CHEBI:58359"/>
    </ligand>
</feature>
<evidence type="ECO:0000259" key="12">
    <source>
        <dbReference type="Pfam" id="PF00117"/>
    </source>
</evidence>
<feature type="binding site" evidence="11">
    <location>
        <position position="242"/>
    </location>
    <ligand>
        <name>ATP</name>
        <dbReference type="ChEBI" id="CHEBI:30616"/>
    </ligand>
</feature>
<evidence type="ECO:0000313" key="15">
    <source>
        <dbReference type="Proteomes" id="UP000503840"/>
    </source>
</evidence>
<feature type="binding site" evidence="11">
    <location>
        <begin position="15"/>
        <end position="20"/>
    </location>
    <ligand>
        <name>ATP</name>
        <dbReference type="ChEBI" id="CHEBI:30616"/>
    </ligand>
</feature>
<proteinExistence type="inferred from homology"/>
<dbReference type="NCBIfam" id="NF003792">
    <property type="entry name" value="PRK05380.1"/>
    <property type="match status" value="1"/>
</dbReference>
<dbReference type="GO" id="GO:0005829">
    <property type="term" value="C:cytosol"/>
    <property type="evidence" value="ECO:0007669"/>
    <property type="project" value="TreeGrafter"/>
</dbReference>
<dbReference type="PANTHER" id="PTHR11550">
    <property type="entry name" value="CTP SYNTHASE"/>
    <property type="match status" value="1"/>
</dbReference>
<gene>
    <name evidence="11 14" type="primary">pyrG</name>
    <name evidence="14" type="ORF">DSM101010T_22070</name>
</gene>
<dbReference type="CDD" id="cd03113">
    <property type="entry name" value="CTPS_N"/>
    <property type="match status" value="1"/>
</dbReference>
<dbReference type="SUPFAM" id="SSF52317">
    <property type="entry name" value="Class I glutamine amidotransferase-like"/>
    <property type="match status" value="1"/>
</dbReference>
<keyword evidence="3 11" id="KW-0436">Ligase</keyword>
<dbReference type="InterPro" id="IPR033828">
    <property type="entry name" value="GATase1_CTP_Synthase"/>
</dbReference>
<feature type="binding site" evidence="11">
    <location>
        <begin position="188"/>
        <end position="193"/>
    </location>
    <ligand>
        <name>UTP</name>
        <dbReference type="ChEBI" id="CHEBI:46398"/>
    </ligand>
</feature>
<dbReference type="SUPFAM" id="SSF52540">
    <property type="entry name" value="P-loop containing nucleoside triphosphate hydrolases"/>
    <property type="match status" value="1"/>
</dbReference>
<feature type="binding site" evidence="11">
    <location>
        <position position="224"/>
    </location>
    <ligand>
        <name>UTP</name>
        <dbReference type="ChEBI" id="CHEBI:46398"/>
    </ligand>
</feature>
<comment type="caution">
    <text evidence="14">The sequence shown here is derived from an EMBL/GenBank/DDBJ whole genome shotgun (WGS) entry which is preliminary data.</text>
</comment>
<keyword evidence="8 11" id="KW-0315">Glutamine amidotransferase</keyword>
<dbReference type="GO" id="GO:0005524">
    <property type="term" value="F:ATP binding"/>
    <property type="evidence" value="ECO:0007669"/>
    <property type="project" value="UniProtKB-KW"/>
</dbReference>
<keyword evidence="4 11" id="KW-0479">Metal-binding</keyword>
<comment type="caution">
    <text evidence="11">Lacks conserved residue(s) required for the propagation of feature annotation.</text>
</comment>
<dbReference type="NCBIfam" id="TIGR00337">
    <property type="entry name" value="PyrG"/>
    <property type="match status" value="1"/>
</dbReference>
<feature type="binding site" evidence="11">
    <location>
        <position position="224"/>
    </location>
    <ligand>
        <name>CTP</name>
        <dbReference type="ChEBI" id="CHEBI:37563"/>
        <note>allosteric inhibitor</note>
    </ligand>
</feature>
<comment type="miscellaneous">
    <text evidence="11">CTPSs have evolved a hybrid strategy for distinguishing between UTP and CTP. The overlapping regions of the product feedback inhibitory and substrate sites recognize a common feature in both compounds, the triphosphate moiety. To differentiate isosteric substrate and product pyrimidine rings, an additional pocket far from the expected kinase/ligase catalytic site, specifically recognizes the cytosine and ribose portions of the product inhibitor.</text>
</comment>
<dbReference type="HAMAP" id="MF_01227">
    <property type="entry name" value="PyrG"/>
    <property type="match status" value="1"/>
</dbReference>
<feature type="binding site" evidence="11">
    <location>
        <begin position="188"/>
        <end position="193"/>
    </location>
    <ligand>
        <name>CTP</name>
        <dbReference type="ChEBI" id="CHEBI:37563"/>
        <note>allosteric inhibitor</note>
    </ligand>
</feature>
<comment type="similarity">
    <text evidence="2 11">Belongs to the CTP synthase family.</text>
</comment>
<dbReference type="EMBL" id="BLVO01000013">
    <property type="protein sequence ID" value="GFM33842.1"/>
    <property type="molecule type" value="Genomic_DNA"/>
</dbReference>
<dbReference type="UniPathway" id="UPA00159">
    <property type="reaction ID" value="UER00277"/>
</dbReference>
<dbReference type="GO" id="GO:0003883">
    <property type="term" value="F:CTP synthase activity"/>
    <property type="evidence" value="ECO:0007669"/>
    <property type="project" value="UniProtKB-UniRule"/>
</dbReference>
<dbReference type="GO" id="GO:0019856">
    <property type="term" value="P:pyrimidine nucleobase biosynthetic process"/>
    <property type="evidence" value="ECO:0007669"/>
    <property type="project" value="TreeGrafter"/>
</dbReference>
<evidence type="ECO:0000256" key="9">
    <source>
        <dbReference type="ARBA" id="ARBA00022975"/>
    </source>
</evidence>
<comment type="activity regulation">
    <text evidence="11">Allosterically activated by GTP, when glutamine is the substrate; GTP has no effect on the reaction when ammonia is the substrate. The allosteric effector GTP functions by stabilizing the protein conformation that binds the tetrahedral intermediate(s) formed during glutamine hydrolysis. Inhibited by the product CTP, via allosteric rather than competitive inhibition.</text>
</comment>
<feature type="active site" description="Nucleophile; for glutamine hydrolysis" evidence="11">
    <location>
        <position position="381"/>
    </location>
</feature>
<dbReference type="InterPro" id="IPR017926">
    <property type="entry name" value="GATASE"/>
</dbReference>
<evidence type="ECO:0000256" key="6">
    <source>
        <dbReference type="ARBA" id="ARBA00022840"/>
    </source>
</evidence>
<dbReference type="GO" id="GO:0097268">
    <property type="term" value="C:cytoophidium"/>
    <property type="evidence" value="ECO:0007669"/>
    <property type="project" value="UniProtKB-ARBA"/>
</dbReference>
<dbReference type="GO" id="GO:0044210">
    <property type="term" value="P:'de novo' CTP biosynthetic process"/>
    <property type="evidence" value="ECO:0007669"/>
    <property type="project" value="UniProtKB-UniRule"/>
</dbReference>
<comment type="pathway">
    <text evidence="1 11">Pyrimidine metabolism; CTP biosynthesis via de novo pathway; CTP from UDP: step 2/2.</text>
</comment>
<evidence type="ECO:0000256" key="8">
    <source>
        <dbReference type="ARBA" id="ARBA00022962"/>
    </source>
</evidence>
<dbReference type="Gene3D" id="3.40.50.880">
    <property type="match status" value="1"/>
</dbReference>
<dbReference type="PROSITE" id="PS51273">
    <property type="entry name" value="GATASE_TYPE_1"/>
    <property type="match status" value="1"/>
</dbReference>
<feature type="binding site" evidence="11">
    <location>
        <position position="405"/>
    </location>
    <ligand>
        <name>L-glutamine</name>
        <dbReference type="ChEBI" id="CHEBI:58359"/>
    </ligand>
</feature>
<dbReference type="Pfam" id="PF00117">
    <property type="entry name" value="GATase"/>
    <property type="match status" value="1"/>
</dbReference>
<dbReference type="InterPro" id="IPR029062">
    <property type="entry name" value="Class_I_gatase-like"/>
</dbReference>
<feature type="binding site" evidence="11">
    <location>
        <position position="72"/>
    </location>
    <ligand>
        <name>ATP</name>
        <dbReference type="ChEBI" id="CHEBI:30616"/>
    </ligand>
</feature>
<accession>A0A7J0BKV3</accession>
<feature type="binding site" evidence="11">
    <location>
        <position position="141"/>
    </location>
    <ligand>
        <name>Mg(2+)</name>
        <dbReference type="ChEBI" id="CHEBI:18420"/>
    </ligand>
</feature>
<feature type="binding site" evidence="11">
    <location>
        <begin position="382"/>
        <end position="385"/>
    </location>
    <ligand>
        <name>L-glutamine</name>
        <dbReference type="ChEBI" id="CHEBI:58359"/>
    </ligand>
</feature>
<name>A0A7J0BKV3_9BACT</name>
<evidence type="ECO:0000256" key="4">
    <source>
        <dbReference type="ARBA" id="ARBA00022723"/>
    </source>
</evidence>
<keyword evidence="15" id="KW-1185">Reference proteome</keyword>
<dbReference type="CDD" id="cd01746">
    <property type="entry name" value="GATase1_CTP_Synthase"/>
    <property type="match status" value="1"/>
</dbReference>
<dbReference type="EC" id="6.3.4.2" evidence="11"/>
<dbReference type="GO" id="GO:0042802">
    <property type="term" value="F:identical protein binding"/>
    <property type="evidence" value="ECO:0007669"/>
    <property type="project" value="TreeGrafter"/>
</dbReference>
<keyword evidence="6 11" id="KW-0067">ATP-binding</keyword>
<comment type="subunit">
    <text evidence="11">Homotetramer.</text>
</comment>
<dbReference type="AlphaFoldDB" id="A0A7J0BKV3"/>
<sequence length="544" mass="61278">MKTKFIFVTGGVLSSLGKGLAAASLGVLLKARGLNVTIQKLDPYINVDPGTMNPFQHGEVYVTDDGAETDLDLGHYERFLNVPMSQKNNCTSGSVYYRVITKERRGDYLGGTVQVIPHITDEIKKCILDLASDDLDVAIVEIGGTVGDIEGQPFLEAIRQLRSDLGREHCMYIHLTLVPYLRAAGEHKTKPTQHSVKELRSIGIQPDIIICRCEEPINSDLKRKIALFCNVDHDAVFSAQDVKNIYEVPLCFYEEGLDQKVAIMLRLPAKNADLAAWQKLIHTFNNPVGTVRIGIVGKYVDLKEAYKSLHEALVHGGLANKVKVELEYVNSEEITTHNVKKMLKDLDGILVPGGFGLRGVEGKIIAIRHARENKIPFFGICLGMQLAVIEYSRNVLGLEGATSEEFDEMAKDKVIYLMTEWYDFRRQATEKRDERSDKGGTMRLGTYPCVLKPETNAIRAYNVENIEERHRHRFEFNKAYFQRLEEAGLVFSGLSPDGELVEIVEIKEHPWFLGCQFHPEFKSTPMNPHPLFREFIKASKKNKA</sequence>
<keyword evidence="9 11" id="KW-0665">Pyrimidine biosynthesis</keyword>
<evidence type="ECO:0000256" key="11">
    <source>
        <dbReference type="HAMAP-Rule" id="MF_01227"/>
    </source>
</evidence>
<evidence type="ECO:0000256" key="5">
    <source>
        <dbReference type="ARBA" id="ARBA00022741"/>
    </source>
</evidence>
<evidence type="ECO:0000256" key="7">
    <source>
        <dbReference type="ARBA" id="ARBA00022842"/>
    </source>
</evidence>
<feature type="binding site" evidence="11">
    <location>
        <position position="14"/>
    </location>
    <ligand>
        <name>UTP</name>
        <dbReference type="ChEBI" id="CHEBI:46398"/>
    </ligand>
</feature>
<organism evidence="14 15">
    <name type="scientific">Desulfovibrio subterraneus</name>
    <dbReference type="NCBI Taxonomy" id="2718620"/>
    <lineage>
        <taxon>Bacteria</taxon>
        <taxon>Pseudomonadati</taxon>
        <taxon>Thermodesulfobacteriota</taxon>
        <taxon>Desulfovibrionia</taxon>
        <taxon>Desulfovibrionales</taxon>
        <taxon>Desulfovibrionaceae</taxon>
        <taxon>Desulfovibrio</taxon>
    </lineage>
</organism>
<evidence type="ECO:0000256" key="10">
    <source>
        <dbReference type="ARBA" id="ARBA00047781"/>
    </source>
</evidence>